<keyword evidence="8" id="KW-1185">Reference proteome</keyword>
<comment type="catalytic activity">
    <reaction evidence="5">
        <text>L-proline + a quinone = (S)-1-pyrroline-5-carboxylate + a quinol + H(+)</text>
        <dbReference type="Rhea" id="RHEA:23784"/>
        <dbReference type="ChEBI" id="CHEBI:15378"/>
        <dbReference type="ChEBI" id="CHEBI:17388"/>
        <dbReference type="ChEBI" id="CHEBI:24646"/>
        <dbReference type="ChEBI" id="CHEBI:60039"/>
        <dbReference type="ChEBI" id="CHEBI:132124"/>
        <dbReference type="EC" id="1.5.5.2"/>
    </reaction>
</comment>
<reference evidence="7" key="1">
    <citation type="submission" date="2019-07" db="EMBL/GenBank/DDBJ databases">
        <authorList>
            <person name="Dittberner H."/>
        </authorList>
    </citation>
    <scope>NUCLEOTIDE SEQUENCE [LARGE SCALE GENOMIC DNA]</scope>
</reference>
<dbReference type="PANTHER" id="PTHR13914">
    <property type="entry name" value="PROLINE OXIDASE"/>
    <property type="match status" value="1"/>
</dbReference>
<evidence type="ECO:0000256" key="4">
    <source>
        <dbReference type="ARBA" id="ARBA00023062"/>
    </source>
</evidence>
<dbReference type="PANTHER" id="PTHR13914:SF0">
    <property type="entry name" value="PROLINE DEHYDROGENASE 1, MITOCHONDRIAL"/>
    <property type="match status" value="1"/>
</dbReference>
<dbReference type="GO" id="GO:0005739">
    <property type="term" value="C:mitochondrion"/>
    <property type="evidence" value="ECO:0007669"/>
    <property type="project" value="TreeGrafter"/>
</dbReference>
<dbReference type="InterPro" id="IPR002872">
    <property type="entry name" value="Proline_DH_dom"/>
</dbReference>
<dbReference type="AlphaFoldDB" id="A0A565B0D1"/>
<keyword evidence="5" id="KW-0274">FAD</keyword>
<dbReference type="Pfam" id="PF01619">
    <property type="entry name" value="Pro_dh"/>
    <property type="match status" value="1"/>
</dbReference>
<gene>
    <name evidence="7" type="ORF">ANE_LOCUS5215</name>
</gene>
<dbReference type="GO" id="GO:0071949">
    <property type="term" value="F:FAD binding"/>
    <property type="evidence" value="ECO:0007669"/>
    <property type="project" value="TreeGrafter"/>
</dbReference>
<dbReference type="GO" id="GO:0004657">
    <property type="term" value="F:proline dehydrogenase activity"/>
    <property type="evidence" value="ECO:0007669"/>
    <property type="project" value="UniProtKB-EC"/>
</dbReference>
<evidence type="ECO:0000259" key="6">
    <source>
        <dbReference type="Pfam" id="PF01619"/>
    </source>
</evidence>
<dbReference type="EC" id="1.5.5.2" evidence="2 5"/>
<dbReference type="OrthoDB" id="429626at2759"/>
<evidence type="ECO:0000313" key="8">
    <source>
        <dbReference type="Proteomes" id="UP000489600"/>
    </source>
</evidence>
<dbReference type="SUPFAM" id="SSF51730">
    <property type="entry name" value="FAD-linked oxidoreductase"/>
    <property type="match status" value="1"/>
</dbReference>
<evidence type="ECO:0000256" key="2">
    <source>
        <dbReference type="ARBA" id="ARBA00012695"/>
    </source>
</evidence>
<comment type="caution">
    <text evidence="7">The sequence shown here is derived from an EMBL/GenBank/DDBJ whole genome shotgun (WGS) entry which is preliminary data.</text>
</comment>
<dbReference type="InterPro" id="IPR029041">
    <property type="entry name" value="FAD-linked_oxidoreductase-like"/>
</dbReference>
<feature type="domain" description="Proline dehydrogenase" evidence="6">
    <location>
        <begin position="71"/>
        <end position="254"/>
    </location>
</feature>
<organism evidence="7 8">
    <name type="scientific">Arabis nemorensis</name>
    <dbReference type="NCBI Taxonomy" id="586526"/>
    <lineage>
        <taxon>Eukaryota</taxon>
        <taxon>Viridiplantae</taxon>
        <taxon>Streptophyta</taxon>
        <taxon>Embryophyta</taxon>
        <taxon>Tracheophyta</taxon>
        <taxon>Spermatophyta</taxon>
        <taxon>Magnoliopsida</taxon>
        <taxon>eudicotyledons</taxon>
        <taxon>Gunneridae</taxon>
        <taxon>Pentapetalae</taxon>
        <taxon>rosids</taxon>
        <taxon>malvids</taxon>
        <taxon>Brassicales</taxon>
        <taxon>Brassicaceae</taxon>
        <taxon>Arabideae</taxon>
        <taxon>Arabis</taxon>
    </lineage>
</organism>
<comment type="similarity">
    <text evidence="1 5">Belongs to the proline oxidase family.</text>
</comment>
<dbReference type="EMBL" id="CABITT030000002">
    <property type="protein sequence ID" value="VVA94770.1"/>
    <property type="molecule type" value="Genomic_DNA"/>
</dbReference>
<comment type="cofactor">
    <cofactor evidence="5">
        <name>FAD</name>
        <dbReference type="ChEBI" id="CHEBI:57692"/>
    </cofactor>
</comment>
<keyword evidence="4 5" id="KW-0642">Proline metabolism</keyword>
<sequence>MQSIFGEEPSTDGFTLPTKTDFSELKSLESTKLENPELRSHVEYSQAKEIPAKVACDISNKLTHVGISGEAQMVDVSSKDNTKRTALACCIVVLGKRDVVSVLLEASHGRIQDICQKCQESNVPLLIDAEDTILQPAIDYMAYSSAILFNADKDRPIVYNTIQAYLRDAGERLHLAVSEAEKENVPMGFKLVRGAYMSSEARLADSLGCKSPIHDTIQNTHACYNNCMTFLMEKASNGLGFGVVLATHNADSGQPLNLIVKESE</sequence>
<dbReference type="InterPro" id="IPR015659">
    <property type="entry name" value="Proline_oxidase"/>
</dbReference>
<comment type="function">
    <text evidence="5">Converts proline to delta-1-pyrroline-5-carboxylate.</text>
</comment>
<dbReference type="Gene3D" id="3.20.20.220">
    <property type="match status" value="1"/>
</dbReference>
<accession>A0A565B0D1</accession>
<evidence type="ECO:0000256" key="5">
    <source>
        <dbReference type="RuleBase" id="RU364054"/>
    </source>
</evidence>
<evidence type="ECO:0000256" key="1">
    <source>
        <dbReference type="ARBA" id="ARBA00005869"/>
    </source>
</evidence>
<protein>
    <recommendedName>
        <fullName evidence="2 5">Proline dehydrogenase</fullName>
        <ecNumber evidence="2 5">1.5.5.2</ecNumber>
    </recommendedName>
</protein>
<keyword evidence="3 5" id="KW-0560">Oxidoreductase</keyword>
<name>A0A565B0D1_9BRAS</name>
<evidence type="ECO:0000256" key="3">
    <source>
        <dbReference type="ARBA" id="ARBA00023002"/>
    </source>
</evidence>
<dbReference type="Proteomes" id="UP000489600">
    <property type="component" value="Unassembled WGS sequence"/>
</dbReference>
<proteinExistence type="inferred from homology"/>
<evidence type="ECO:0000313" key="7">
    <source>
        <dbReference type="EMBL" id="VVA94770.1"/>
    </source>
</evidence>
<dbReference type="GO" id="GO:0010133">
    <property type="term" value="P:L-proline catabolic process to L-glutamate"/>
    <property type="evidence" value="ECO:0007669"/>
    <property type="project" value="TreeGrafter"/>
</dbReference>
<keyword evidence="5" id="KW-0285">Flavoprotein</keyword>